<dbReference type="CDD" id="cd01906">
    <property type="entry name" value="proteasome_protease_HslV"/>
    <property type="match status" value="1"/>
</dbReference>
<name>A0A7L4YTR9_9ACTN</name>
<dbReference type="AlphaFoldDB" id="A0A7L4YTR9"/>
<dbReference type="InterPro" id="IPR001353">
    <property type="entry name" value="Proteasome_sua/b"/>
</dbReference>
<dbReference type="EC" id="3.4.25.1" evidence="9 10"/>
<evidence type="ECO:0000256" key="8">
    <source>
        <dbReference type="ARBA" id="ARBA00023145"/>
    </source>
</evidence>
<comment type="catalytic activity">
    <reaction evidence="1 9">
        <text>Cleavage of peptide bonds with very broad specificity.</text>
        <dbReference type="EC" id="3.4.25.1"/>
    </reaction>
</comment>
<evidence type="ECO:0000313" key="12">
    <source>
        <dbReference type="EMBL" id="QHC02556.1"/>
    </source>
</evidence>
<dbReference type="FunCoup" id="A0A7L4YTR9">
    <property type="interactions" value="259"/>
</dbReference>
<dbReference type="InterPro" id="IPR029055">
    <property type="entry name" value="Ntn_hydrolases_N"/>
</dbReference>
<dbReference type="GO" id="GO:0004298">
    <property type="term" value="F:threonine-type endopeptidase activity"/>
    <property type="evidence" value="ECO:0007669"/>
    <property type="project" value="UniProtKB-UniRule"/>
</dbReference>
<organism evidence="12 13">
    <name type="scientific">Epidermidibacterium keratini</name>
    <dbReference type="NCBI Taxonomy" id="1891644"/>
    <lineage>
        <taxon>Bacteria</taxon>
        <taxon>Bacillati</taxon>
        <taxon>Actinomycetota</taxon>
        <taxon>Actinomycetes</taxon>
        <taxon>Sporichthyales</taxon>
        <taxon>Sporichthyaceae</taxon>
        <taxon>Epidermidibacterium</taxon>
    </lineage>
</organism>
<keyword evidence="2 9" id="KW-0963">Cytoplasm</keyword>
<keyword evidence="3 9" id="KW-0645">Protease</keyword>
<dbReference type="PROSITE" id="PS51476">
    <property type="entry name" value="PROTEASOME_BETA_2"/>
    <property type="match status" value="1"/>
</dbReference>
<comment type="function">
    <text evidence="9">Component of the proteasome core, a large protease complex with broad specificity involved in protein degradation.</text>
</comment>
<dbReference type="GO" id="GO:0019774">
    <property type="term" value="C:proteasome core complex, beta-subunit complex"/>
    <property type="evidence" value="ECO:0007669"/>
    <property type="project" value="UniProtKB-UniRule"/>
</dbReference>
<evidence type="ECO:0000256" key="11">
    <source>
        <dbReference type="PIRSR" id="PIRSR600243-1"/>
    </source>
</evidence>
<keyword evidence="6 9" id="KW-0068">Autocatalytic cleavage</keyword>
<accession>A0A7L4YTR9</accession>
<dbReference type="PANTHER" id="PTHR32194:SF0">
    <property type="entry name" value="ATP-DEPENDENT PROTEASE SUBUNIT HSLV"/>
    <property type="match status" value="1"/>
</dbReference>
<evidence type="ECO:0000256" key="6">
    <source>
        <dbReference type="ARBA" id="ARBA00022813"/>
    </source>
</evidence>
<evidence type="ECO:0000256" key="5">
    <source>
        <dbReference type="ARBA" id="ARBA00022801"/>
    </source>
</evidence>
<keyword evidence="4 9" id="KW-0888">Threonine protease</keyword>
<evidence type="ECO:0000256" key="1">
    <source>
        <dbReference type="ARBA" id="ARBA00001198"/>
    </source>
</evidence>
<dbReference type="InterPro" id="IPR000243">
    <property type="entry name" value="Pept_T1A_subB"/>
</dbReference>
<feature type="active site" description="Nucleophile" evidence="9 11">
    <location>
        <position position="51"/>
    </location>
</feature>
<dbReference type="EMBL" id="CP047156">
    <property type="protein sequence ID" value="QHC02556.1"/>
    <property type="molecule type" value="Genomic_DNA"/>
</dbReference>
<dbReference type="HAMAP" id="MF_02113_B">
    <property type="entry name" value="Proteasome_B_B"/>
    <property type="match status" value="1"/>
</dbReference>
<dbReference type="InterPro" id="IPR023333">
    <property type="entry name" value="Proteasome_suB-type"/>
</dbReference>
<keyword evidence="8 9" id="KW-0865">Zymogen</keyword>
<proteinExistence type="inferred from homology"/>
<evidence type="ECO:0000256" key="9">
    <source>
        <dbReference type="HAMAP-Rule" id="MF_02113"/>
    </source>
</evidence>
<evidence type="ECO:0000313" key="13">
    <source>
        <dbReference type="Proteomes" id="UP000463857"/>
    </source>
</evidence>
<dbReference type="PRINTS" id="PR00141">
    <property type="entry name" value="PROTEASOME"/>
</dbReference>
<gene>
    <name evidence="9 12" type="primary">prcB</name>
    <name evidence="12" type="ORF">EK0264_18440</name>
</gene>
<keyword evidence="7 9" id="KW-0647">Proteasome</keyword>
<evidence type="ECO:0000256" key="3">
    <source>
        <dbReference type="ARBA" id="ARBA00022670"/>
    </source>
</evidence>
<evidence type="ECO:0000256" key="7">
    <source>
        <dbReference type="ARBA" id="ARBA00022942"/>
    </source>
</evidence>
<feature type="chain" id="PRO_5029983299" description="Proteasome subunit beta" evidence="9">
    <location>
        <begin position="51"/>
        <end position="290"/>
    </location>
</feature>
<evidence type="ECO:0000256" key="10">
    <source>
        <dbReference type="NCBIfam" id="TIGR03690"/>
    </source>
</evidence>
<comment type="subunit">
    <text evidence="9">The 20S proteasome core is composed of 14 alpha and 14 beta subunits that assemble into four stacked heptameric rings, resulting in a barrel-shaped structure. The two inner rings, each composed of seven catalytic beta subunits, are sandwiched by two outer rings, each composed of seven alpha subunits. The catalytic chamber with the active sites is on the inside of the barrel. Has a gated structure, the ends of the cylinder being occluded by the N-termini of the alpha-subunits. Is capped by the proteasome-associated ATPase, ARC.</text>
</comment>
<evidence type="ECO:0000256" key="2">
    <source>
        <dbReference type="ARBA" id="ARBA00022490"/>
    </source>
</evidence>
<dbReference type="SUPFAM" id="SSF56235">
    <property type="entry name" value="N-terminal nucleophile aminohydrolases (Ntn hydrolases)"/>
    <property type="match status" value="1"/>
</dbReference>
<protein>
    <recommendedName>
        <fullName evidence="9 10">Proteasome subunit beta</fullName>
        <ecNumber evidence="9 10">3.4.25.1</ecNumber>
    </recommendedName>
    <alternativeName>
        <fullName evidence="9">20S proteasome beta subunit</fullName>
    </alternativeName>
    <alternativeName>
        <fullName evidence="9">Proteasome core protein PrcB</fullName>
    </alternativeName>
</protein>
<dbReference type="KEGG" id="eke:EK0264_18440"/>
<comment type="pathway">
    <text evidence="9">Protein degradation; proteasomal Pup-dependent pathway.</text>
</comment>
<keyword evidence="5 9" id="KW-0378">Hydrolase</keyword>
<dbReference type="GO" id="GO:0005737">
    <property type="term" value="C:cytoplasm"/>
    <property type="evidence" value="ECO:0007669"/>
    <property type="project" value="UniProtKB-SubCell"/>
</dbReference>
<dbReference type="GO" id="GO:0010498">
    <property type="term" value="P:proteasomal protein catabolic process"/>
    <property type="evidence" value="ECO:0007669"/>
    <property type="project" value="UniProtKB-UniRule"/>
</dbReference>
<sequence length="290" mass="30849">MDNPFGGLPPAYLSPHGSSFTDFLAHAEPALLPGRRPLPPGTVGEVSPHGTTIVAATFDGGVVIGGDRRATMGNVIAQRDIEKVYAADAYSAIGIAGTAGIALEMVRLFQIELEHYEKIEGATLSLDGKANRLSAMLKGNLAIALQGLAVLPLFVGYDQQKNPSHAGRIFSYDVTGGCYEEQFFHSVGSGSTFAKSSLKKLWHKDIDLAGAEHVLVESLYDAADDDTATGGPDLTRGLFPILFTITADGIRRVDDETIEAICDEIITNRTAILRRPESVASDHTPQGSGR</sequence>
<evidence type="ECO:0000256" key="4">
    <source>
        <dbReference type="ARBA" id="ARBA00022698"/>
    </source>
</evidence>
<dbReference type="PANTHER" id="PTHR32194">
    <property type="entry name" value="METALLOPROTEASE TLDD"/>
    <property type="match status" value="1"/>
</dbReference>
<keyword evidence="13" id="KW-1185">Reference proteome</keyword>
<comment type="subcellular location">
    <subcellularLocation>
        <location evidence="9">Cytoplasm</location>
    </subcellularLocation>
</comment>
<dbReference type="Proteomes" id="UP000463857">
    <property type="component" value="Chromosome"/>
</dbReference>
<dbReference type="InParanoid" id="A0A7L4YTR9"/>
<dbReference type="UniPathway" id="UPA00997"/>
<dbReference type="OrthoDB" id="5174038at2"/>
<feature type="propeptide" id="PRO_5029983298" description="Removed in mature form; by autocatalysis" evidence="9">
    <location>
        <begin position="1"/>
        <end position="50"/>
    </location>
</feature>
<dbReference type="GO" id="GO:0019941">
    <property type="term" value="P:modification-dependent protein catabolic process"/>
    <property type="evidence" value="ECO:0007669"/>
    <property type="project" value="UniProtKB-UniRule"/>
</dbReference>
<reference evidence="12 13" key="1">
    <citation type="journal article" date="2018" name="Int. J. Syst. Evol. Microbiol.">
        <title>Epidermidibacterium keratini gen. nov., sp. nov., a member of the family Sporichthyaceae, isolated from keratin epidermis.</title>
        <authorList>
            <person name="Lee D.G."/>
            <person name="Trujillo M.E."/>
            <person name="Kang S."/>
            <person name="Nam J.J."/>
            <person name="Kim Y.J."/>
        </authorList>
    </citation>
    <scope>NUCLEOTIDE SEQUENCE [LARGE SCALE GENOMIC DNA]</scope>
    <source>
        <strain evidence="12 13">EPI-7</strain>
    </source>
</reference>
<comment type="similarity">
    <text evidence="9">Belongs to the peptidase T1B family.</text>
</comment>
<dbReference type="NCBIfam" id="TIGR03690">
    <property type="entry name" value="20S_bact_beta"/>
    <property type="match status" value="1"/>
</dbReference>
<comment type="activity regulation">
    <text evidence="9">The formation of the proteasomal ATPase ARC-20S proteasome complex, likely via the docking of the C-termini of ARC into the intersubunit pockets in the alpha-rings, may trigger opening of the gate for substrate entry. Interconversion between the open-gate and close-gate conformations leads to a dynamic regulation of the 20S proteasome proteolysis activity.</text>
</comment>
<dbReference type="Pfam" id="PF00227">
    <property type="entry name" value="Proteasome"/>
    <property type="match status" value="1"/>
</dbReference>
<dbReference type="Gene3D" id="3.60.20.10">
    <property type="entry name" value="Glutamine Phosphoribosylpyrophosphate, subunit 1, domain 1"/>
    <property type="match status" value="1"/>
</dbReference>
<dbReference type="InterPro" id="IPR022483">
    <property type="entry name" value="PSB_actinobac"/>
</dbReference>